<dbReference type="Proteomes" id="UP001595377">
    <property type="component" value="Unassembled WGS sequence"/>
</dbReference>
<evidence type="ECO:0000313" key="1">
    <source>
        <dbReference type="EMBL" id="MFC3073046.1"/>
    </source>
</evidence>
<evidence type="ECO:0000313" key="2">
    <source>
        <dbReference type="Proteomes" id="UP001595377"/>
    </source>
</evidence>
<reference evidence="2" key="1">
    <citation type="journal article" date="2019" name="Int. J. Syst. Evol. Microbiol.">
        <title>The Global Catalogue of Microorganisms (GCM) 10K type strain sequencing project: providing services to taxonomists for standard genome sequencing and annotation.</title>
        <authorList>
            <consortium name="The Broad Institute Genomics Platform"/>
            <consortium name="The Broad Institute Genome Sequencing Center for Infectious Disease"/>
            <person name="Wu L."/>
            <person name="Ma J."/>
        </authorList>
    </citation>
    <scope>NUCLEOTIDE SEQUENCE [LARGE SCALE GENOMIC DNA]</scope>
    <source>
        <strain evidence="2">KCTC 52677</strain>
    </source>
</reference>
<accession>A0ABV7DDN8</accession>
<proteinExistence type="predicted"/>
<protein>
    <recommendedName>
        <fullName evidence="3">Transposase</fullName>
    </recommendedName>
</protein>
<sequence>MTAPKKDSRERIDLAVRYNPLGIRAVIAAAMLVKVRRLPGK</sequence>
<dbReference type="RefSeq" id="WP_257317095.1">
    <property type="nucleotide sequence ID" value="NZ_JANFDG010000025.1"/>
</dbReference>
<dbReference type="EMBL" id="JBHRSP010000014">
    <property type="protein sequence ID" value="MFC3073046.1"/>
    <property type="molecule type" value="Genomic_DNA"/>
</dbReference>
<gene>
    <name evidence="1" type="ORF">ACFOHH_08030</name>
</gene>
<organism evidence="1 2">
    <name type="scientific">Shinella pollutisoli</name>
    <dbReference type="NCBI Taxonomy" id="2250594"/>
    <lineage>
        <taxon>Bacteria</taxon>
        <taxon>Pseudomonadati</taxon>
        <taxon>Pseudomonadota</taxon>
        <taxon>Alphaproteobacteria</taxon>
        <taxon>Hyphomicrobiales</taxon>
        <taxon>Rhizobiaceae</taxon>
        <taxon>Shinella</taxon>
    </lineage>
</organism>
<name>A0ABV7DDN8_9HYPH</name>
<keyword evidence="2" id="KW-1185">Reference proteome</keyword>
<evidence type="ECO:0008006" key="3">
    <source>
        <dbReference type="Google" id="ProtNLM"/>
    </source>
</evidence>
<comment type="caution">
    <text evidence="1">The sequence shown here is derived from an EMBL/GenBank/DDBJ whole genome shotgun (WGS) entry which is preliminary data.</text>
</comment>